<sequence length="87" mass="9496">MRQVEMLDATSQLARLVAAVESGEEAEIVIARDGKPAARLVPIEPQPRPATRRLGIAAGRYAIHSDEEWEALDDAVAELFSGVKEKQ</sequence>
<proteinExistence type="inferred from homology"/>
<protein>
    <submittedName>
        <fullName evidence="2">Prevent-host-death family protein</fullName>
    </submittedName>
</protein>
<evidence type="ECO:0000313" key="3">
    <source>
        <dbReference type="Proteomes" id="UP000523821"/>
    </source>
</evidence>
<keyword evidence="3" id="KW-1185">Reference proteome</keyword>
<evidence type="ECO:0000313" key="2">
    <source>
        <dbReference type="EMBL" id="MBB5750966.1"/>
    </source>
</evidence>
<gene>
    <name evidence="2" type="ORF">GGQ63_000009</name>
</gene>
<dbReference type="EMBL" id="JACHOO010000001">
    <property type="protein sequence ID" value="MBB5750966.1"/>
    <property type="molecule type" value="Genomic_DNA"/>
</dbReference>
<comment type="caution">
    <text evidence="2">The sequence shown here is derived from an EMBL/GenBank/DDBJ whole genome shotgun (WGS) entry which is preliminary data.</text>
</comment>
<dbReference type="Gene3D" id="3.40.1620.10">
    <property type="entry name" value="YefM-like domain"/>
    <property type="match status" value="1"/>
</dbReference>
<dbReference type="InterPro" id="IPR036165">
    <property type="entry name" value="YefM-like_sf"/>
</dbReference>
<dbReference type="SUPFAM" id="SSF143120">
    <property type="entry name" value="YefM-like"/>
    <property type="match status" value="1"/>
</dbReference>
<dbReference type="AlphaFoldDB" id="A0A7W9CSV3"/>
<dbReference type="Proteomes" id="UP000523821">
    <property type="component" value="Unassembled WGS sequence"/>
</dbReference>
<evidence type="ECO:0000256" key="1">
    <source>
        <dbReference type="ARBA" id="ARBA00009981"/>
    </source>
</evidence>
<accession>A0A7W9CSV3</accession>
<dbReference type="RefSeq" id="WP_183851559.1">
    <property type="nucleotide sequence ID" value="NZ_JACHOO010000001.1"/>
</dbReference>
<comment type="similarity">
    <text evidence="1">Belongs to the phD/YefM antitoxin family.</text>
</comment>
<name>A0A7W9CSV3_9HYPH</name>
<reference evidence="2 3" key="1">
    <citation type="submission" date="2020-08" db="EMBL/GenBank/DDBJ databases">
        <title>Genomic Encyclopedia of Type Strains, Phase IV (KMG-IV): sequencing the most valuable type-strain genomes for metagenomic binning, comparative biology and taxonomic classification.</title>
        <authorList>
            <person name="Goeker M."/>
        </authorList>
    </citation>
    <scope>NUCLEOTIDE SEQUENCE [LARGE SCALE GENOMIC DNA]</scope>
    <source>
        <strain evidence="2 3">DSM 16268</strain>
    </source>
</reference>
<dbReference type="NCBIfam" id="TIGR01552">
    <property type="entry name" value="phd_fam"/>
    <property type="match status" value="1"/>
</dbReference>
<organism evidence="2 3">
    <name type="scientific">Prosthecomicrobium pneumaticum</name>
    <dbReference type="NCBI Taxonomy" id="81895"/>
    <lineage>
        <taxon>Bacteria</taxon>
        <taxon>Pseudomonadati</taxon>
        <taxon>Pseudomonadota</taxon>
        <taxon>Alphaproteobacteria</taxon>
        <taxon>Hyphomicrobiales</taxon>
        <taxon>Kaistiaceae</taxon>
        <taxon>Prosthecomicrobium</taxon>
    </lineage>
</organism>